<dbReference type="RefSeq" id="WP_104072242.1">
    <property type="nucleotide sequence ID" value="NZ_PRDS01000009.1"/>
</dbReference>
<dbReference type="EMBL" id="PRDS01000009">
    <property type="protein sequence ID" value="PPB79755.1"/>
    <property type="molecule type" value="Genomic_DNA"/>
</dbReference>
<keyword evidence="3" id="KW-1185">Reference proteome</keyword>
<dbReference type="AlphaFoldDB" id="A0A2S5JEM8"/>
<name>A0A2S5JEM8_9RHOB</name>
<proteinExistence type="predicted"/>
<dbReference type="Proteomes" id="UP000239736">
    <property type="component" value="Unassembled WGS sequence"/>
</dbReference>
<dbReference type="Pfam" id="PF25612">
    <property type="entry name" value="DUF7940"/>
    <property type="match status" value="1"/>
</dbReference>
<evidence type="ECO:0000313" key="2">
    <source>
        <dbReference type="EMBL" id="PPB79755.1"/>
    </source>
</evidence>
<keyword evidence="1" id="KW-0472">Membrane</keyword>
<feature type="transmembrane region" description="Helical" evidence="1">
    <location>
        <begin position="44"/>
        <end position="62"/>
    </location>
</feature>
<sequence length="69" mass="7726">MRMVKDWRKAWRWYSAQAFAALAVLPAVWVSLPPDLKSYVPEAWMPWIVSAVAIGGLIGRLIDQGGGRD</sequence>
<keyword evidence="1" id="KW-1133">Transmembrane helix</keyword>
<dbReference type="OrthoDB" id="7876318at2"/>
<keyword evidence="1" id="KW-0812">Transmembrane</keyword>
<evidence type="ECO:0000313" key="3">
    <source>
        <dbReference type="Proteomes" id="UP000239736"/>
    </source>
</evidence>
<evidence type="ECO:0000256" key="1">
    <source>
        <dbReference type="SAM" id="Phobius"/>
    </source>
</evidence>
<organism evidence="2 3">
    <name type="scientific">Albidovulum inexpectatum</name>
    <dbReference type="NCBI Taxonomy" id="196587"/>
    <lineage>
        <taxon>Bacteria</taxon>
        <taxon>Pseudomonadati</taxon>
        <taxon>Pseudomonadota</taxon>
        <taxon>Alphaproteobacteria</taxon>
        <taxon>Rhodobacterales</taxon>
        <taxon>Paracoccaceae</taxon>
        <taxon>Albidovulum</taxon>
    </lineage>
</organism>
<gene>
    <name evidence="2" type="ORF">LV82_02546</name>
</gene>
<feature type="transmembrane region" description="Helical" evidence="1">
    <location>
        <begin position="12"/>
        <end position="32"/>
    </location>
</feature>
<accession>A0A2S5JEM8</accession>
<dbReference type="InterPro" id="IPR057700">
    <property type="entry name" value="DUF7940"/>
</dbReference>
<reference evidence="2 3" key="1">
    <citation type="submission" date="2018-01" db="EMBL/GenBank/DDBJ databases">
        <title>Genomic Encyclopedia of Archaeal and Bacterial Type Strains, Phase II (KMG-II): from individual species to whole genera.</title>
        <authorList>
            <person name="Goeker M."/>
        </authorList>
    </citation>
    <scope>NUCLEOTIDE SEQUENCE [LARGE SCALE GENOMIC DNA]</scope>
    <source>
        <strain evidence="2 3">DSM 12048</strain>
    </source>
</reference>
<protein>
    <submittedName>
        <fullName evidence="2">Uncharacterized protein</fullName>
    </submittedName>
</protein>
<comment type="caution">
    <text evidence="2">The sequence shown here is derived from an EMBL/GenBank/DDBJ whole genome shotgun (WGS) entry which is preliminary data.</text>
</comment>